<reference evidence="1" key="1">
    <citation type="submission" date="2020-07" db="EMBL/GenBank/DDBJ databases">
        <authorList>
            <person name="Ferguson B K."/>
        </authorList>
    </citation>
    <scope>NUCLEOTIDE SEQUENCE</scope>
    <source>
        <strain evidence="1">L06</strain>
    </source>
</reference>
<evidence type="ECO:0000313" key="1">
    <source>
        <dbReference type="EMBL" id="CAD1571067.1"/>
    </source>
</evidence>
<protein>
    <submittedName>
        <fullName evidence="1">Uncharacterized protein</fullName>
    </submittedName>
</protein>
<dbReference type="AlphaFoldDB" id="A0A6V7L862"/>
<gene>
    <name evidence="1" type="ORF">BBRV_LOCUS96417</name>
</gene>
<dbReference type="EMBL" id="CADCXW020000333">
    <property type="protein sequence ID" value="CAD1571067.1"/>
    <property type="molecule type" value="Genomic_DNA"/>
</dbReference>
<name>A0A6V7L862_9HYME</name>
<organism evidence="1">
    <name type="scientific">Bracon brevicornis</name>
    <dbReference type="NCBI Taxonomy" id="1563983"/>
    <lineage>
        <taxon>Eukaryota</taxon>
        <taxon>Metazoa</taxon>
        <taxon>Ecdysozoa</taxon>
        <taxon>Arthropoda</taxon>
        <taxon>Hexapoda</taxon>
        <taxon>Insecta</taxon>
        <taxon>Pterygota</taxon>
        <taxon>Neoptera</taxon>
        <taxon>Endopterygota</taxon>
        <taxon>Hymenoptera</taxon>
        <taxon>Apocrita</taxon>
        <taxon>Ichneumonoidea</taxon>
        <taxon>Braconidae</taxon>
        <taxon>Braconinae</taxon>
        <taxon>Bracon</taxon>
    </lineage>
</organism>
<proteinExistence type="predicted"/>
<sequence>MDFEGTTPTKTPKTHNITNLHPMAIGGKLMKHQSAEFRVNRRGANLLEISYFNYKDANALIDNQRKWLPNNLIAKIPEHKIIRVVIGKRIKEDWSGAKIIDGIQWEGKNFEILKMERFTKNKTTKDGTVRVPIDTIKFTLKGNEFPDKMIIYKNIVKLEVYVPKMKQCKKCLRPNHLTKQCRASSERCSKCSRNHNAKDCESREFKCANYGGPHEATSRRCPDIQRQITINTMAANLNVNYKEVIKTMKIYKIESIN</sequence>
<accession>A0A6V7L862</accession>